<feature type="region of interest" description="Disordered" evidence="6">
    <location>
        <begin position="1"/>
        <end position="50"/>
    </location>
</feature>
<gene>
    <name evidence="9" type="ORF">PENVUL_c004G07436</name>
</gene>
<accession>A0A1V6S8I6</accession>
<feature type="transmembrane region" description="Helical" evidence="7">
    <location>
        <begin position="242"/>
        <end position="260"/>
    </location>
</feature>
<keyword evidence="10" id="KW-1185">Reference proteome</keyword>
<dbReference type="PROSITE" id="PS50850">
    <property type="entry name" value="MFS"/>
    <property type="match status" value="1"/>
</dbReference>
<comment type="subcellular location">
    <subcellularLocation>
        <location evidence="1">Membrane</location>
        <topology evidence="1">Multi-pass membrane protein</topology>
    </subcellularLocation>
</comment>
<feature type="compositionally biased region" description="Low complexity" evidence="6">
    <location>
        <begin position="21"/>
        <end position="42"/>
    </location>
</feature>
<dbReference type="EMBL" id="MDYP01000004">
    <property type="protein sequence ID" value="OQE10357.1"/>
    <property type="molecule type" value="Genomic_DNA"/>
</dbReference>
<dbReference type="PANTHER" id="PTHR23502">
    <property type="entry name" value="MAJOR FACILITATOR SUPERFAMILY"/>
    <property type="match status" value="1"/>
</dbReference>
<sequence>MADEKNHGVANNNLDRDIEMSSTEAPSSQPSPPTTSSGKSEPNVSAIEPEIVVVPRSERRGLLGRFSLVPEITNPRDYGNGIKWAMTVVVSFAAITSSTGSSIFFPALAEVAHDLDTSLTVANLSLALYLLAMAFTPMWWSALSEKHGRRTIYLLSFSLFLIFSCISAVSVNITMLIIFRVLSGGAAASVQSVGAGTVADIWDPKVRGKAMGVFQLGPLCGPGLAPVIGGALAQGFGWRSTLWFLTVFGGVMLILIFLCLPETIPKREPKPQTEEQKNASIAVKIFMAIFGPFKALALLRFQPVIVVIWSGIIAFFAMYIMNVSIQAVFDQPPYNFTVLEVGLVYLAPTIGYAISSVFGGRWIDYIMAREATKANRYDENGKLKFFPEDRMRENIWLALTLYPASLIWYGWTTEKGVQWAVPCVASIFFGLGMMLVMGTVQTALTEFTPKKASSGVAVANFVRNVLACTGAVVTQPMLDGIGNGWMCTLIGLVAFATGISAILSLRIWGPQWRVLMDQKLNAPKL</sequence>
<dbReference type="FunFam" id="1.20.1250.20:FF:000172">
    <property type="entry name" value="MFS multidrug resistance transporter"/>
    <property type="match status" value="1"/>
</dbReference>
<dbReference type="Proteomes" id="UP000191518">
    <property type="component" value="Unassembled WGS sequence"/>
</dbReference>
<feature type="domain" description="Major facilitator superfamily (MFS) profile" evidence="8">
    <location>
        <begin position="86"/>
        <end position="513"/>
    </location>
</feature>
<evidence type="ECO:0000313" key="10">
    <source>
        <dbReference type="Proteomes" id="UP000191518"/>
    </source>
</evidence>
<dbReference type="GO" id="GO:0005886">
    <property type="term" value="C:plasma membrane"/>
    <property type="evidence" value="ECO:0007669"/>
    <property type="project" value="TreeGrafter"/>
</dbReference>
<dbReference type="Pfam" id="PF07690">
    <property type="entry name" value="MFS_1"/>
    <property type="match status" value="1"/>
</dbReference>
<feature type="transmembrane region" description="Helical" evidence="7">
    <location>
        <begin position="341"/>
        <end position="363"/>
    </location>
</feature>
<dbReference type="PANTHER" id="PTHR23502:SF5">
    <property type="entry name" value="QUINIDINE RESISTANCE PROTEIN 3"/>
    <property type="match status" value="1"/>
</dbReference>
<evidence type="ECO:0000256" key="1">
    <source>
        <dbReference type="ARBA" id="ARBA00004141"/>
    </source>
</evidence>
<dbReference type="SUPFAM" id="SSF103473">
    <property type="entry name" value="MFS general substrate transporter"/>
    <property type="match status" value="1"/>
</dbReference>
<evidence type="ECO:0000256" key="4">
    <source>
        <dbReference type="ARBA" id="ARBA00022989"/>
    </source>
</evidence>
<evidence type="ECO:0000313" key="9">
    <source>
        <dbReference type="EMBL" id="OQE10357.1"/>
    </source>
</evidence>
<feature type="transmembrane region" description="Helical" evidence="7">
    <location>
        <begin position="485"/>
        <end position="509"/>
    </location>
</feature>
<keyword evidence="5 7" id="KW-0472">Membrane</keyword>
<evidence type="ECO:0000256" key="2">
    <source>
        <dbReference type="ARBA" id="ARBA00022448"/>
    </source>
</evidence>
<keyword evidence="3 7" id="KW-0812">Transmembrane</keyword>
<evidence type="ECO:0000259" key="8">
    <source>
        <dbReference type="PROSITE" id="PS50850"/>
    </source>
</evidence>
<evidence type="ECO:0000256" key="7">
    <source>
        <dbReference type="SAM" id="Phobius"/>
    </source>
</evidence>
<reference evidence="10" key="1">
    <citation type="journal article" date="2017" name="Nat. Microbiol.">
        <title>Global analysis of biosynthetic gene clusters reveals vast potential of secondary metabolite production in Penicillium species.</title>
        <authorList>
            <person name="Nielsen J.C."/>
            <person name="Grijseels S."/>
            <person name="Prigent S."/>
            <person name="Ji B."/>
            <person name="Dainat J."/>
            <person name="Nielsen K.F."/>
            <person name="Frisvad J.C."/>
            <person name="Workman M."/>
            <person name="Nielsen J."/>
        </authorList>
    </citation>
    <scope>NUCLEOTIDE SEQUENCE [LARGE SCALE GENOMIC DNA]</scope>
    <source>
        <strain evidence="10">IBT 29486</strain>
    </source>
</reference>
<protein>
    <recommendedName>
        <fullName evidence="8">Major facilitator superfamily (MFS) profile domain-containing protein</fullName>
    </recommendedName>
</protein>
<feature type="transmembrane region" description="Helical" evidence="7">
    <location>
        <begin position="417"/>
        <end position="440"/>
    </location>
</feature>
<feature type="transmembrane region" description="Helical" evidence="7">
    <location>
        <begin position="152"/>
        <end position="179"/>
    </location>
</feature>
<dbReference type="STRING" id="29845.A0A1V6S8I6"/>
<feature type="transmembrane region" description="Helical" evidence="7">
    <location>
        <begin position="84"/>
        <end position="109"/>
    </location>
</feature>
<proteinExistence type="predicted"/>
<dbReference type="InterPro" id="IPR020846">
    <property type="entry name" value="MFS_dom"/>
</dbReference>
<feature type="transmembrane region" description="Helical" evidence="7">
    <location>
        <begin position="304"/>
        <end position="329"/>
    </location>
</feature>
<feature type="transmembrane region" description="Helical" evidence="7">
    <location>
        <begin position="121"/>
        <end position="140"/>
    </location>
</feature>
<keyword evidence="2" id="KW-0813">Transport</keyword>
<dbReference type="Gene3D" id="1.20.1250.20">
    <property type="entry name" value="MFS general substrate transporter like domains"/>
    <property type="match status" value="1"/>
</dbReference>
<evidence type="ECO:0000256" key="3">
    <source>
        <dbReference type="ARBA" id="ARBA00022692"/>
    </source>
</evidence>
<dbReference type="GO" id="GO:0015203">
    <property type="term" value="F:polyamine transmembrane transporter activity"/>
    <property type="evidence" value="ECO:0007669"/>
    <property type="project" value="TreeGrafter"/>
</dbReference>
<dbReference type="CDD" id="cd17323">
    <property type="entry name" value="MFS_Tpo1_MDR_like"/>
    <property type="match status" value="1"/>
</dbReference>
<keyword evidence="4 7" id="KW-1133">Transmembrane helix</keyword>
<dbReference type="InterPro" id="IPR011701">
    <property type="entry name" value="MFS"/>
</dbReference>
<evidence type="ECO:0000256" key="5">
    <source>
        <dbReference type="ARBA" id="ARBA00023136"/>
    </source>
</evidence>
<dbReference type="AlphaFoldDB" id="A0A1V6S8I6"/>
<dbReference type="InterPro" id="IPR036259">
    <property type="entry name" value="MFS_trans_sf"/>
</dbReference>
<evidence type="ECO:0000256" key="6">
    <source>
        <dbReference type="SAM" id="MobiDB-lite"/>
    </source>
</evidence>
<name>A0A1V6S8I6_9EURO</name>
<organism evidence="9 10">
    <name type="scientific">Penicillium vulpinum</name>
    <dbReference type="NCBI Taxonomy" id="29845"/>
    <lineage>
        <taxon>Eukaryota</taxon>
        <taxon>Fungi</taxon>
        <taxon>Dikarya</taxon>
        <taxon>Ascomycota</taxon>
        <taxon>Pezizomycotina</taxon>
        <taxon>Eurotiomycetes</taxon>
        <taxon>Eurotiomycetidae</taxon>
        <taxon>Eurotiales</taxon>
        <taxon>Aspergillaceae</taxon>
        <taxon>Penicillium</taxon>
    </lineage>
</organism>
<feature type="transmembrane region" description="Helical" evidence="7">
    <location>
        <begin position="394"/>
        <end position="411"/>
    </location>
</feature>
<comment type="caution">
    <text evidence="9">The sequence shown here is derived from an EMBL/GenBank/DDBJ whole genome shotgun (WGS) entry which is preliminary data.</text>
</comment>
<dbReference type="GO" id="GO:0010509">
    <property type="term" value="P:intracellular polyamine homeostasis"/>
    <property type="evidence" value="ECO:0007669"/>
    <property type="project" value="TreeGrafter"/>
</dbReference>
<feature type="transmembrane region" description="Helical" evidence="7">
    <location>
        <begin position="452"/>
        <end position="473"/>
    </location>
</feature>